<dbReference type="GO" id="GO:0045944">
    <property type="term" value="P:positive regulation of transcription by RNA polymerase II"/>
    <property type="evidence" value="ECO:0007669"/>
    <property type="project" value="TreeGrafter"/>
</dbReference>
<name>A0A5N6EQI6_9EURO</name>
<keyword evidence="3" id="KW-0862">Zinc</keyword>
<evidence type="ECO:0000256" key="8">
    <source>
        <dbReference type="SAM" id="MobiDB-lite"/>
    </source>
</evidence>
<evidence type="ECO:0000256" key="2">
    <source>
        <dbReference type="ARBA" id="ARBA00022723"/>
    </source>
</evidence>
<sequence length="660" mass="74333">MEQTTRIRKRVPKSCRRCHRRKQRCVGFPTCANCNAANEPCIRLETSPSWHHAMSKGALAQRIEALEAHLSAITEGLPSNIREQPIESPERTPSALGEQTEREPREKSRATAYFGPSSGVTLTESLSTIVKDGAWTDRSIPIHGTEHHEPLSPAPTAEQGKAAPPDDTLGKQLLDAYFINMHTRQPFINCAEILQLHSRRYDTPGTGQLEQYGMFKLFMVYAIGAAMLQQLTEQYESTTPSAYFATAMQFDNALRDSLSITGIEGRVLMVIYELRSSSSSSLWYNIGMAMRICIDLGMHRESHYRTLEPLEAQLRRRLFWSVYVIERHVSWSLGRPFSIAEDEIDVQIPLDIDDPTSRYVGVEHAMGDLSSDTAHGTNIPTIRRFIATVHLQRIMSRLHTKIYRVDRNLPDLIPEISPLLASLEEYKRGLPPLQPNDNDFIRMHWNNCVRALLQPFLSILDPEEDLIRTCLHASGQMCQLFKRSQQNGLSGYSFLLANSVYIAGLTMCFCLFRSPQLWRMSVANDLRACSSAIFAMAERKSSFRKYRDDLENMINRAMAFVDEASSHSLCISNQSATGVEGSSGSHFANLETSKDPVASTLGLQSAAILEAQEQEASFNAQNPFADVSLEDFWTGENLNFPTLDVFGFGWDSLEHFEGYQ</sequence>
<evidence type="ECO:0000256" key="3">
    <source>
        <dbReference type="ARBA" id="ARBA00022833"/>
    </source>
</evidence>
<keyword evidence="11" id="KW-1185">Reference proteome</keyword>
<dbReference type="PROSITE" id="PS00463">
    <property type="entry name" value="ZN2_CY6_FUNGAL_1"/>
    <property type="match status" value="1"/>
</dbReference>
<dbReference type="Proteomes" id="UP000326799">
    <property type="component" value="Unassembled WGS sequence"/>
</dbReference>
<dbReference type="GO" id="GO:0008270">
    <property type="term" value="F:zinc ion binding"/>
    <property type="evidence" value="ECO:0007669"/>
    <property type="project" value="InterPro"/>
</dbReference>
<dbReference type="InterPro" id="IPR001138">
    <property type="entry name" value="Zn2Cys6_DnaBD"/>
</dbReference>
<dbReference type="PANTHER" id="PTHR47782:SF12">
    <property type="entry name" value="ZN(II)2CYS6 TRANSCRIPTION FACTOR (EUROFUNG)"/>
    <property type="match status" value="1"/>
</dbReference>
<dbReference type="SUPFAM" id="SSF57701">
    <property type="entry name" value="Zn2/Cys6 DNA-binding domain"/>
    <property type="match status" value="1"/>
</dbReference>
<dbReference type="Gene3D" id="4.10.240.10">
    <property type="entry name" value="Zn(2)-C6 fungal-type DNA-binding domain"/>
    <property type="match status" value="1"/>
</dbReference>
<dbReference type="EMBL" id="ML733434">
    <property type="protein sequence ID" value="KAB8219871.1"/>
    <property type="molecule type" value="Genomic_DNA"/>
</dbReference>
<dbReference type="CDD" id="cd00067">
    <property type="entry name" value="GAL4"/>
    <property type="match status" value="1"/>
</dbReference>
<evidence type="ECO:0000256" key="4">
    <source>
        <dbReference type="ARBA" id="ARBA00023015"/>
    </source>
</evidence>
<dbReference type="InterPro" id="IPR007219">
    <property type="entry name" value="XnlR_reg_dom"/>
</dbReference>
<keyword evidence="5" id="KW-0238">DNA-binding</keyword>
<gene>
    <name evidence="10" type="ORF">BDV33DRAFT_103624</name>
</gene>
<feature type="region of interest" description="Disordered" evidence="8">
    <location>
        <begin position="76"/>
        <end position="116"/>
    </location>
</feature>
<reference evidence="10 11" key="1">
    <citation type="submission" date="2019-04" db="EMBL/GenBank/DDBJ databases">
        <title>Fungal friends and foes A comparative genomics study of 23 Aspergillus species from section Flavi.</title>
        <authorList>
            <consortium name="DOE Joint Genome Institute"/>
            <person name="Kjaerbolling I."/>
            <person name="Vesth T.C."/>
            <person name="Frisvad J.C."/>
            <person name="Nybo J.L."/>
            <person name="Theobald S."/>
            <person name="Kildgaard S."/>
            <person name="Petersen T.I."/>
            <person name="Kuo A."/>
            <person name="Sato A."/>
            <person name="Lyhne E.K."/>
            <person name="Kogle M.E."/>
            <person name="Wiebenga A."/>
            <person name="Kun R.S."/>
            <person name="Lubbers R.J."/>
            <person name="Makela M.R."/>
            <person name="Barry K."/>
            <person name="Chovatia M."/>
            <person name="Clum A."/>
            <person name="Daum C."/>
            <person name="Haridas S."/>
            <person name="He G."/>
            <person name="LaButti K."/>
            <person name="Lipzen A."/>
            <person name="Mondo S."/>
            <person name="Pangilinan J."/>
            <person name="Riley R."/>
            <person name="Salamov A."/>
            <person name="Simmons B.A."/>
            <person name="Magnuson J.K."/>
            <person name="Henrissat B."/>
            <person name="Mortensen U.H."/>
            <person name="Larsen T.O."/>
            <person name="De vries R.P."/>
            <person name="Grigoriev I.V."/>
            <person name="Machida M."/>
            <person name="Baker S.E."/>
            <person name="Andersen M.R."/>
        </authorList>
    </citation>
    <scope>NUCLEOTIDE SEQUENCE [LARGE SCALE GENOMIC DNA]</scope>
    <source>
        <strain evidence="10 11">CBS 126849</strain>
    </source>
</reference>
<evidence type="ECO:0000256" key="7">
    <source>
        <dbReference type="ARBA" id="ARBA00023242"/>
    </source>
</evidence>
<evidence type="ECO:0000313" key="10">
    <source>
        <dbReference type="EMBL" id="KAB8219871.1"/>
    </source>
</evidence>
<organism evidence="10 11">
    <name type="scientific">Aspergillus novoparasiticus</name>
    <dbReference type="NCBI Taxonomy" id="986946"/>
    <lineage>
        <taxon>Eukaryota</taxon>
        <taxon>Fungi</taxon>
        <taxon>Dikarya</taxon>
        <taxon>Ascomycota</taxon>
        <taxon>Pezizomycotina</taxon>
        <taxon>Eurotiomycetes</taxon>
        <taxon>Eurotiomycetidae</taxon>
        <taxon>Eurotiales</taxon>
        <taxon>Aspergillaceae</taxon>
        <taxon>Aspergillus</taxon>
        <taxon>Aspergillus subgen. Circumdati</taxon>
    </lineage>
</organism>
<evidence type="ECO:0000256" key="1">
    <source>
        <dbReference type="ARBA" id="ARBA00004123"/>
    </source>
</evidence>
<keyword evidence="2" id="KW-0479">Metal-binding</keyword>
<keyword evidence="7" id="KW-0539">Nucleus</keyword>
<evidence type="ECO:0000259" key="9">
    <source>
        <dbReference type="PROSITE" id="PS00463"/>
    </source>
</evidence>
<comment type="subcellular location">
    <subcellularLocation>
        <location evidence="1">Nucleus</location>
    </subcellularLocation>
</comment>
<dbReference type="GO" id="GO:0000981">
    <property type="term" value="F:DNA-binding transcription factor activity, RNA polymerase II-specific"/>
    <property type="evidence" value="ECO:0007669"/>
    <property type="project" value="InterPro"/>
</dbReference>
<evidence type="ECO:0000256" key="6">
    <source>
        <dbReference type="ARBA" id="ARBA00023163"/>
    </source>
</evidence>
<dbReference type="InterPro" id="IPR052202">
    <property type="entry name" value="Yeast_MetPath_Reg"/>
</dbReference>
<keyword evidence="6" id="KW-0804">Transcription</keyword>
<accession>A0A5N6EQI6</accession>
<dbReference type="GO" id="GO:0006351">
    <property type="term" value="P:DNA-templated transcription"/>
    <property type="evidence" value="ECO:0007669"/>
    <property type="project" value="InterPro"/>
</dbReference>
<dbReference type="InterPro" id="IPR036864">
    <property type="entry name" value="Zn2-C6_fun-type_DNA-bd_sf"/>
</dbReference>
<dbReference type="SMART" id="SM00906">
    <property type="entry name" value="Fungal_trans"/>
    <property type="match status" value="1"/>
</dbReference>
<dbReference type="GO" id="GO:0043565">
    <property type="term" value="F:sequence-specific DNA binding"/>
    <property type="evidence" value="ECO:0007669"/>
    <property type="project" value="TreeGrafter"/>
</dbReference>
<proteinExistence type="predicted"/>
<evidence type="ECO:0000256" key="5">
    <source>
        <dbReference type="ARBA" id="ARBA00023125"/>
    </source>
</evidence>
<feature type="region of interest" description="Disordered" evidence="8">
    <location>
        <begin position="143"/>
        <end position="165"/>
    </location>
</feature>
<protein>
    <submittedName>
        <fullName evidence="10">Fungal-specific transcription factor domain-containing protein</fullName>
    </submittedName>
</protein>
<evidence type="ECO:0000313" key="11">
    <source>
        <dbReference type="Proteomes" id="UP000326799"/>
    </source>
</evidence>
<feature type="compositionally biased region" description="Basic and acidic residues" evidence="8">
    <location>
        <begin position="99"/>
        <end position="109"/>
    </location>
</feature>
<dbReference type="AlphaFoldDB" id="A0A5N6EQI6"/>
<dbReference type="Pfam" id="PF04082">
    <property type="entry name" value="Fungal_trans"/>
    <property type="match status" value="1"/>
</dbReference>
<keyword evidence="4" id="KW-0805">Transcription regulation</keyword>
<dbReference type="CDD" id="cd12148">
    <property type="entry name" value="fungal_TF_MHR"/>
    <property type="match status" value="1"/>
</dbReference>
<dbReference type="GO" id="GO:0005634">
    <property type="term" value="C:nucleus"/>
    <property type="evidence" value="ECO:0007669"/>
    <property type="project" value="UniProtKB-SubCell"/>
</dbReference>
<feature type="domain" description="Zn(2)-C6 fungal-type" evidence="9">
    <location>
        <begin position="14"/>
        <end position="41"/>
    </location>
</feature>
<dbReference type="PANTHER" id="PTHR47782">
    <property type="entry name" value="ZN(II)2CYS6 TRANSCRIPTION FACTOR (EUROFUNG)-RELATED"/>
    <property type="match status" value="1"/>
</dbReference>
<dbReference type="SMART" id="SM00066">
    <property type="entry name" value="GAL4"/>
    <property type="match status" value="1"/>
</dbReference>